<feature type="compositionally biased region" description="Basic and acidic residues" evidence="1">
    <location>
        <begin position="1"/>
        <end position="13"/>
    </location>
</feature>
<protein>
    <submittedName>
        <fullName evidence="2">Uncharacterized protein</fullName>
    </submittedName>
</protein>
<comment type="caution">
    <text evidence="2">The sequence shown here is derived from an EMBL/GenBank/DDBJ whole genome shotgun (WGS) entry which is preliminary data.</text>
</comment>
<name>X1D7B7_9ZZZZ</name>
<reference evidence="2" key="1">
    <citation type="journal article" date="2014" name="Front. Microbiol.">
        <title>High frequency of phylogenetically diverse reductive dehalogenase-homologous genes in deep subseafloor sedimentary metagenomes.</title>
        <authorList>
            <person name="Kawai M."/>
            <person name="Futagami T."/>
            <person name="Toyoda A."/>
            <person name="Takaki Y."/>
            <person name="Nishi S."/>
            <person name="Hori S."/>
            <person name="Arai W."/>
            <person name="Tsubouchi T."/>
            <person name="Morono Y."/>
            <person name="Uchiyama I."/>
            <person name="Ito T."/>
            <person name="Fujiyama A."/>
            <person name="Inagaki F."/>
            <person name="Takami H."/>
        </authorList>
    </citation>
    <scope>NUCLEOTIDE SEQUENCE</scope>
    <source>
        <strain evidence="2">Expedition CK06-06</strain>
    </source>
</reference>
<proteinExistence type="predicted"/>
<accession>X1D7B7</accession>
<dbReference type="AlphaFoldDB" id="X1D7B7"/>
<organism evidence="2">
    <name type="scientific">marine sediment metagenome</name>
    <dbReference type="NCBI Taxonomy" id="412755"/>
    <lineage>
        <taxon>unclassified sequences</taxon>
        <taxon>metagenomes</taxon>
        <taxon>ecological metagenomes</taxon>
    </lineage>
</organism>
<feature type="region of interest" description="Disordered" evidence="1">
    <location>
        <begin position="1"/>
        <end position="21"/>
    </location>
</feature>
<evidence type="ECO:0000313" key="2">
    <source>
        <dbReference type="EMBL" id="GAH00969.1"/>
    </source>
</evidence>
<feature type="non-terminal residue" evidence="2">
    <location>
        <position position="204"/>
    </location>
</feature>
<evidence type="ECO:0000256" key="1">
    <source>
        <dbReference type="SAM" id="MobiDB-lite"/>
    </source>
</evidence>
<gene>
    <name evidence="2" type="ORF">S01H4_49622</name>
</gene>
<sequence>MKFKNYIETESGIKDTSTSPGTAGQVLSSTVTGTSWIDPDTLVSAASKLVVIACKNTSGSTINKGTPVYQTGTVGATDVIEVAPVDALISSGNQPAIGLLQTTLNNQGFGNVVITGELLNFTTDPIDGVTPTTGDKVFLKSGGGLTLVKPTGAGNAIQNLGLIGKVSGGNAGSITVSSIMRANDVPNLPTGRIWVGDGNTVVSD</sequence>
<dbReference type="EMBL" id="BART01028090">
    <property type="protein sequence ID" value="GAH00969.1"/>
    <property type="molecule type" value="Genomic_DNA"/>
</dbReference>